<dbReference type="CDD" id="cd19049">
    <property type="entry name" value="LGIC_TM_anion"/>
    <property type="match status" value="1"/>
</dbReference>
<dbReference type="InterPro" id="IPR006028">
    <property type="entry name" value="GABAA/Glycine_rcpt"/>
</dbReference>
<keyword evidence="5 11" id="KW-0812">Transmembrane</keyword>
<organism evidence="14 15">
    <name type="scientific">Argiope bruennichi</name>
    <name type="common">Wasp spider</name>
    <name type="synonym">Aranea bruennichi</name>
    <dbReference type="NCBI Taxonomy" id="94029"/>
    <lineage>
        <taxon>Eukaryota</taxon>
        <taxon>Metazoa</taxon>
        <taxon>Ecdysozoa</taxon>
        <taxon>Arthropoda</taxon>
        <taxon>Chelicerata</taxon>
        <taxon>Arachnida</taxon>
        <taxon>Araneae</taxon>
        <taxon>Araneomorphae</taxon>
        <taxon>Entelegynae</taxon>
        <taxon>Araneoidea</taxon>
        <taxon>Araneidae</taxon>
        <taxon>Argiope</taxon>
    </lineage>
</organism>
<keyword evidence="6 11" id="KW-0732">Signal</keyword>
<evidence type="ECO:0000313" key="15">
    <source>
        <dbReference type="Proteomes" id="UP000807504"/>
    </source>
</evidence>
<evidence type="ECO:0000256" key="6">
    <source>
        <dbReference type="ARBA" id="ARBA00022729"/>
    </source>
</evidence>
<comment type="caution">
    <text evidence="11">Lacks conserved residue(s) required for the propagation of feature annotation.</text>
</comment>
<evidence type="ECO:0000259" key="13">
    <source>
        <dbReference type="Pfam" id="PF02932"/>
    </source>
</evidence>
<dbReference type="Gene3D" id="1.20.58.390">
    <property type="entry name" value="Neurotransmitter-gated ion-channel transmembrane domain"/>
    <property type="match status" value="1"/>
</dbReference>
<gene>
    <name evidence="14" type="ORF">HNY73_005418</name>
</gene>
<evidence type="ECO:0000256" key="10">
    <source>
        <dbReference type="ARBA" id="ARBA00023303"/>
    </source>
</evidence>
<keyword evidence="4" id="KW-1003">Cell membrane</keyword>
<evidence type="ECO:0000256" key="8">
    <source>
        <dbReference type="ARBA" id="ARBA00023065"/>
    </source>
</evidence>
<evidence type="ECO:0000256" key="2">
    <source>
        <dbReference type="ARBA" id="ARBA00004236"/>
    </source>
</evidence>
<dbReference type="InterPro" id="IPR018000">
    <property type="entry name" value="Neurotransmitter_ion_chnl_CS"/>
</dbReference>
<feature type="chain" id="PRO_5035969760" evidence="11">
    <location>
        <begin position="19"/>
        <end position="929"/>
    </location>
</feature>
<comment type="similarity">
    <text evidence="11">Belongs to the ligand-gated ion channel (TC 1.A.9) family.</text>
</comment>
<keyword evidence="9 11" id="KW-0472">Membrane</keyword>
<evidence type="ECO:0000256" key="7">
    <source>
        <dbReference type="ARBA" id="ARBA00022989"/>
    </source>
</evidence>
<dbReference type="PROSITE" id="PS00236">
    <property type="entry name" value="NEUROTR_ION_CHANNEL"/>
    <property type="match status" value="1"/>
</dbReference>
<dbReference type="InterPro" id="IPR036719">
    <property type="entry name" value="Neuro-gated_channel_TM_sf"/>
</dbReference>
<dbReference type="AlphaFoldDB" id="A0A8T0FNP2"/>
<accession>A0A8T0FNP2</accession>
<evidence type="ECO:0000256" key="9">
    <source>
        <dbReference type="ARBA" id="ARBA00023136"/>
    </source>
</evidence>
<dbReference type="GO" id="GO:0005254">
    <property type="term" value="F:chloride channel activity"/>
    <property type="evidence" value="ECO:0007669"/>
    <property type="project" value="UniProtKB-ARBA"/>
</dbReference>
<protein>
    <submittedName>
        <fullName evidence="14">Glycine receptor subunit alpha-2 like protein</fullName>
    </submittedName>
</protein>
<dbReference type="InterPro" id="IPR006201">
    <property type="entry name" value="Neur_channel"/>
</dbReference>
<dbReference type="GO" id="GO:0005230">
    <property type="term" value="F:extracellular ligand-gated monoatomic ion channel activity"/>
    <property type="evidence" value="ECO:0007669"/>
    <property type="project" value="InterPro"/>
</dbReference>
<dbReference type="SUPFAM" id="SSF63712">
    <property type="entry name" value="Nicotinic receptor ligand binding domain-like"/>
    <property type="match status" value="1"/>
</dbReference>
<dbReference type="SUPFAM" id="SSF90112">
    <property type="entry name" value="Neurotransmitter-gated ion-channel transmembrane pore"/>
    <property type="match status" value="1"/>
</dbReference>
<keyword evidence="14" id="KW-0675">Receptor</keyword>
<feature type="domain" description="Neurotransmitter-gated ion-channel ligand-binding" evidence="12">
    <location>
        <begin position="569"/>
        <end position="770"/>
    </location>
</feature>
<name>A0A8T0FNP2_ARGBR</name>
<dbReference type="Proteomes" id="UP000807504">
    <property type="component" value="Unassembled WGS sequence"/>
</dbReference>
<comment type="caution">
    <text evidence="14">The sequence shown here is derived from an EMBL/GenBank/DDBJ whole genome shotgun (WGS) entry which is preliminary data.</text>
</comment>
<comment type="subcellular location">
    <subcellularLocation>
        <location evidence="2">Cell membrane</location>
    </subcellularLocation>
    <subcellularLocation>
        <location evidence="1">Membrane</location>
        <topology evidence="1">Multi-pass membrane protein</topology>
    </subcellularLocation>
</comment>
<keyword evidence="8 11" id="KW-0406">Ion transport</keyword>
<feature type="domain" description="Neurotransmitter-gated ion-channel transmembrane" evidence="13">
    <location>
        <begin position="779"/>
        <end position="864"/>
    </location>
</feature>
<dbReference type="PRINTS" id="PR00252">
    <property type="entry name" value="NRIONCHANNEL"/>
</dbReference>
<dbReference type="InterPro" id="IPR036734">
    <property type="entry name" value="Neur_chan_lig-bd_sf"/>
</dbReference>
<evidence type="ECO:0000256" key="11">
    <source>
        <dbReference type="RuleBase" id="RU000687"/>
    </source>
</evidence>
<keyword evidence="3 11" id="KW-0813">Transport</keyword>
<feature type="transmembrane region" description="Helical" evidence="11">
    <location>
        <begin position="903"/>
        <end position="925"/>
    </location>
</feature>
<feature type="transmembrane region" description="Helical" evidence="11">
    <location>
        <begin position="773"/>
        <end position="796"/>
    </location>
</feature>
<dbReference type="Pfam" id="PF02932">
    <property type="entry name" value="Neur_chan_memb"/>
    <property type="match status" value="1"/>
</dbReference>
<keyword evidence="15" id="KW-1185">Reference proteome</keyword>
<evidence type="ECO:0000259" key="12">
    <source>
        <dbReference type="Pfam" id="PF02931"/>
    </source>
</evidence>
<dbReference type="Pfam" id="PF02931">
    <property type="entry name" value="Neur_chan_LBD"/>
    <property type="match status" value="1"/>
</dbReference>
<dbReference type="EMBL" id="JABXBU010000011">
    <property type="protein sequence ID" value="KAF8790393.1"/>
    <property type="molecule type" value="Genomic_DNA"/>
</dbReference>
<reference evidence="14" key="2">
    <citation type="submission" date="2020-06" db="EMBL/GenBank/DDBJ databases">
        <authorList>
            <person name="Sheffer M."/>
        </authorList>
    </citation>
    <scope>NUCLEOTIDE SEQUENCE</scope>
</reference>
<sequence>MNFYFLIIVFLYAGGSNARVVPLTFKQDKSKHVDSSILGNEVIDESPLHEVEILGHSLPDVKQSNDLDLSSSEEEDTTVSEISSIKASSLPVDLATKEKDVTDESKPESAASLEIPDVFDEEFKSVSEFISKNHLDSTDFFEALQNNRSLNDNKTEDLTFKNETAITNISFSLDLEQENNKDVVRTEEKVLNNTLGQSETFAVSGDQNKTVAAFEISNGDQNETVTAFEISNGDQNETFAASENSNGDQDKTSAVSEVTNSDQNETFAIFKIVNGTNSSDNFPELQPLLNDTKLEEMFLSETENITDELKNFTSENLELINDSAKIAGGILSGFDFLINSEVARNAAKAMEVFNFSDPLTDHIIEENEFHSFLPAFNAGHELDSSNQRNLETAIILTNSSGKSNETRTDFNTSLPSGDEDSIMIDEVESEEIKKGSSVPFTVNELGGRNKTGLTHLTEKFEGNVSSEGAASLEMSEDMIQLAPEAKPTKQKINVSVSVSSTVDTGGSPECPPPGWCIFWFLSQDTCAVNEHCLGSRICCKIRCSKTCIEIESLVLLAKSLSFDEVIPVDYDNHSPPKLNKGDNSSPVNVSVHLWVMQIRSVDEVDMDFKMDVVVRQMWEDHRLIFPEERSEGRNKVILDASWGKVIWTPGVWFKNALDTKLQQWVLPSVFYWLMRNKTVYFSGRVTLQLSCDMDMKRFPHDSQTCGVSIIALMNPTTDMQLYWFESEPIRMSRLLNLPQFEVGNLSLSRCDTSVYGESFSCICASFTMNRRCGYYIINIYIPTVLIVSMSMLTFWIPPEAVPARITLGVTSLLTIITKQYQSTMPSVSYIIALNVWLSSCIAFVFFSLLEYALVISLVKREQKRVAPSPVQDGTNFSTSSARKSLRSAWSQKNWKLLKYISPWIIDLISRFLFPFCFVIFSIIYASTYG</sequence>
<dbReference type="PANTHER" id="PTHR18945">
    <property type="entry name" value="NEUROTRANSMITTER GATED ION CHANNEL"/>
    <property type="match status" value="1"/>
</dbReference>
<dbReference type="InterPro" id="IPR006029">
    <property type="entry name" value="Neurotrans-gated_channel_TM"/>
</dbReference>
<feature type="transmembrane region" description="Helical" evidence="11">
    <location>
        <begin position="827"/>
        <end position="854"/>
    </location>
</feature>
<proteinExistence type="inferred from homology"/>
<reference evidence="14" key="1">
    <citation type="journal article" date="2020" name="bioRxiv">
        <title>Chromosome-level reference genome of the European wasp spider Argiope bruennichi: a resource for studies on range expansion and evolutionary adaptation.</title>
        <authorList>
            <person name="Sheffer M.M."/>
            <person name="Hoppe A."/>
            <person name="Krehenwinkel H."/>
            <person name="Uhl G."/>
            <person name="Kuss A.W."/>
            <person name="Jensen L."/>
            <person name="Jensen C."/>
            <person name="Gillespie R.G."/>
            <person name="Hoff K.J."/>
            <person name="Prost S."/>
        </authorList>
    </citation>
    <scope>NUCLEOTIDE SEQUENCE</scope>
</reference>
<dbReference type="Gene3D" id="2.70.170.10">
    <property type="entry name" value="Neurotransmitter-gated ion-channel ligand-binding domain"/>
    <property type="match status" value="1"/>
</dbReference>
<dbReference type="InterPro" id="IPR006202">
    <property type="entry name" value="Neur_chan_lig-bd"/>
</dbReference>
<dbReference type="PRINTS" id="PR00253">
    <property type="entry name" value="GABAARECEPTR"/>
</dbReference>
<evidence type="ECO:0000256" key="5">
    <source>
        <dbReference type="ARBA" id="ARBA00022692"/>
    </source>
</evidence>
<dbReference type="GO" id="GO:0005886">
    <property type="term" value="C:plasma membrane"/>
    <property type="evidence" value="ECO:0007669"/>
    <property type="project" value="UniProtKB-SubCell"/>
</dbReference>
<evidence type="ECO:0000313" key="14">
    <source>
        <dbReference type="EMBL" id="KAF8790393.1"/>
    </source>
</evidence>
<feature type="signal peptide" evidence="11">
    <location>
        <begin position="1"/>
        <end position="18"/>
    </location>
</feature>
<dbReference type="InterPro" id="IPR038050">
    <property type="entry name" value="Neuro_actylchol_rec"/>
</dbReference>
<keyword evidence="7 11" id="KW-1133">Transmembrane helix</keyword>
<dbReference type="GO" id="GO:0004888">
    <property type="term" value="F:transmembrane signaling receptor activity"/>
    <property type="evidence" value="ECO:0007669"/>
    <property type="project" value="InterPro"/>
</dbReference>
<evidence type="ECO:0000256" key="1">
    <source>
        <dbReference type="ARBA" id="ARBA00004141"/>
    </source>
</evidence>
<evidence type="ECO:0000256" key="4">
    <source>
        <dbReference type="ARBA" id="ARBA00022475"/>
    </source>
</evidence>
<dbReference type="CDD" id="cd18987">
    <property type="entry name" value="LGIC_ECD_anion"/>
    <property type="match status" value="1"/>
</dbReference>
<dbReference type="GO" id="GO:0099095">
    <property type="term" value="F:ligand-gated monoatomic anion channel activity"/>
    <property type="evidence" value="ECO:0007669"/>
    <property type="project" value="UniProtKB-ARBA"/>
</dbReference>
<evidence type="ECO:0000256" key="3">
    <source>
        <dbReference type="ARBA" id="ARBA00022448"/>
    </source>
</evidence>
<keyword evidence="10 11" id="KW-0407">Ion channel</keyword>